<dbReference type="EMBL" id="VFPU01000001">
    <property type="protein sequence ID" value="TQM97519.1"/>
    <property type="molecule type" value="Genomic_DNA"/>
</dbReference>
<evidence type="ECO:0008006" key="4">
    <source>
        <dbReference type="Google" id="ProtNLM"/>
    </source>
</evidence>
<accession>A0A543KR14</accession>
<evidence type="ECO:0000256" key="1">
    <source>
        <dbReference type="SAM" id="Phobius"/>
    </source>
</evidence>
<keyword evidence="1" id="KW-1133">Transmembrane helix</keyword>
<proteinExistence type="predicted"/>
<reference evidence="2 3" key="1">
    <citation type="submission" date="2019-06" db="EMBL/GenBank/DDBJ databases">
        <title>Sequencing the genomes of 1000 actinobacteria strains.</title>
        <authorList>
            <person name="Klenk H.-P."/>
        </authorList>
    </citation>
    <scope>NUCLEOTIDE SEQUENCE [LARGE SCALE GENOMIC DNA]</scope>
    <source>
        <strain evidence="2 3">DSM 12362</strain>
    </source>
</reference>
<keyword evidence="3" id="KW-1185">Reference proteome</keyword>
<name>A0A543KR14_9MICO</name>
<dbReference type="RefSeq" id="WP_141819137.1">
    <property type="nucleotide sequence ID" value="NZ_BAAAIL010000002.1"/>
</dbReference>
<evidence type="ECO:0000313" key="2">
    <source>
        <dbReference type="EMBL" id="TQM97519.1"/>
    </source>
</evidence>
<evidence type="ECO:0000313" key="3">
    <source>
        <dbReference type="Proteomes" id="UP000315133"/>
    </source>
</evidence>
<feature type="transmembrane region" description="Helical" evidence="1">
    <location>
        <begin position="16"/>
        <end position="39"/>
    </location>
</feature>
<feature type="transmembrane region" description="Helical" evidence="1">
    <location>
        <begin position="343"/>
        <end position="362"/>
    </location>
</feature>
<feature type="transmembrane region" description="Helical" evidence="1">
    <location>
        <begin position="164"/>
        <end position="183"/>
    </location>
</feature>
<feature type="transmembrane region" description="Helical" evidence="1">
    <location>
        <begin position="374"/>
        <end position="394"/>
    </location>
</feature>
<sequence length="410" mass="45105">MTAGPLPVRRLLDLRFVLAVVLVWTLLRALSTVLLLVLAHDHQDPVVYDQPGVPRYFQFATLWDGAWYERIATQGYPATLPVDSTGHVRQNAWAFYPIFPYLARGLTLLTGLPFAVTGTVVATLLGYAAAVVVAGLLRERVGTAAALGGVALLGAYPSSPTFQVAYTESLALLLLAAALWLLVRRRWLAAGAVALLTGLARPIGLPLGLVALVAVWLRWRRRTEEPIARGEYVRMASALVGCGLAGLIWPTVVWLRTGVPDGYTQTMSGWRGGEPVRPFLPTLERVQWLFGDTLGLVLLAAGLLLLVVAVAGPWARGLGPELRTWCLAYVLYLFAALDPWTSIYRYLVLLFPLFVLLVGGGWDPADPRAERSPRWLLVVRTVVIAGVFLGWQVWWSWELFMFVPPRDNPP</sequence>
<protein>
    <recommendedName>
        <fullName evidence="4">Mannosyltransferase PIG-V</fullName>
    </recommendedName>
</protein>
<dbReference type="AlphaFoldDB" id="A0A543KR14"/>
<keyword evidence="1" id="KW-0812">Transmembrane</keyword>
<feature type="transmembrane region" description="Helical" evidence="1">
    <location>
        <begin position="238"/>
        <end position="257"/>
    </location>
</feature>
<comment type="caution">
    <text evidence="2">The sequence shown here is derived from an EMBL/GenBank/DDBJ whole genome shotgun (WGS) entry which is preliminary data.</text>
</comment>
<dbReference type="Proteomes" id="UP000315133">
    <property type="component" value="Unassembled WGS sequence"/>
</dbReference>
<gene>
    <name evidence="2" type="ORF">FB476_2432</name>
</gene>
<dbReference type="OrthoDB" id="151635at2"/>
<feature type="transmembrane region" description="Helical" evidence="1">
    <location>
        <begin position="288"/>
        <end position="310"/>
    </location>
</feature>
<feature type="transmembrane region" description="Helical" evidence="1">
    <location>
        <begin position="189"/>
        <end position="217"/>
    </location>
</feature>
<keyword evidence="1" id="KW-0472">Membrane</keyword>
<organism evidence="2 3">
    <name type="scientific">Ornithinimicrobium humiphilum</name>
    <dbReference type="NCBI Taxonomy" id="125288"/>
    <lineage>
        <taxon>Bacteria</taxon>
        <taxon>Bacillati</taxon>
        <taxon>Actinomycetota</taxon>
        <taxon>Actinomycetes</taxon>
        <taxon>Micrococcales</taxon>
        <taxon>Ornithinimicrobiaceae</taxon>
        <taxon>Ornithinimicrobium</taxon>
    </lineage>
</organism>
<feature type="transmembrane region" description="Helical" evidence="1">
    <location>
        <begin position="114"/>
        <end position="137"/>
    </location>
</feature>